<dbReference type="InterPro" id="IPR021717">
    <property type="entry name" value="Nucleoporin_Nup160"/>
</dbReference>
<evidence type="ECO:0000313" key="3">
    <source>
        <dbReference type="Proteomes" id="UP001314229"/>
    </source>
</evidence>
<dbReference type="InterPro" id="IPR056547">
    <property type="entry name" value="NUP160_helical"/>
</dbReference>
<dbReference type="PANTHER" id="PTHR21286:SF0">
    <property type="entry name" value="NUCLEAR PORE COMPLEX PROTEIN NUP160"/>
    <property type="match status" value="1"/>
</dbReference>
<dbReference type="GO" id="GO:0005643">
    <property type="term" value="C:nuclear pore"/>
    <property type="evidence" value="ECO:0007669"/>
    <property type="project" value="UniProtKB-ARBA"/>
</dbReference>
<comment type="caution">
    <text evidence="2">The sequence shown here is derived from an EMBL/GenBank/DDBJ whole genome shotgun (WGS) entry which is preliminary data.</text>
</comment>
<dbReference type="AlphaFoldDB" id="A0AAV1QNE5"/>
<proteinExistence type="predicted"/>
<keyword evidence="3" id="KW-1185">Reference proteome</keyword>
<organism evidence="2 3">
    <name type="scientific">Scomber scombrus</name>
    <name type="common">Atlantic mackerel</name>
    <name type="synonym">Scomber vernalis</name>
    <dbReference type="NCBI Taxonomy" id="13677"/>
    <lineage>
        <taxon>Eukaryota</taxon>
        <taxon>Metazoa</taxon>
        <taxon>Chordata</taxon>
        <taxon>Craniata</taxon>
        <taxon>Vertebrata</taxon>
        <taxon>Euteleostomi</taxon>
        <taxon>Actinopterygii</taxon>
        <taxon>Neopterygii</taxon>
        <taxon>Teleostei</taxon>
        <taxon>Neoteleostei</taxon>
        <taxon>Acanthomorphata</taxon>
        <taxon>Pelagiaria</taxon>
        <taxon>Scombriformes</taxon>
        <taxon>Scombridae</taxon>
        <taxon>Scomber</taxon>
    </lineage>
</organism>
<evidence type="ECO:0000313" key="2">
    <source>
        <dbReference type="EMBL" id="CAK6984924.1"/>
    </source>
</evidence>
<dbReference type="EMBL" id="CAWUFR010002590">
    <property type="protein sequence ID" value="CAK6984924.1"/>
    <property type="molecule type" value="Genomic_DNA"/>
</dbReference>
<dbReference type="PANTHER" id="PTHR21286">
    <property type="entry name" value="NUCLEAR PORE COMPLEX PROTEIN NUP160"/>
    <property type="match status" value="1"/>
</dbReference>
<accession>A0AAV1QNE5</accession>
<reference evidence="2 3" key="1">
    <citation type="submission" date="2024-01" db="EMBL/GenBank/DDBJ databases">
        <authorList>
            <person name="Alioto T."/>
            <person name="Alioto T."/>
            <person name="Gomez Garrido J."/>
        </authorList>
    </citation>
    <scope>NUCLEOTIDE SEQUENCE [LARGE SCALE GENOMIC DNA]</scope>
</reference>
<dbReference type="Proteomes" id="UP001314229">
    <property type="component" value="Unassembled WGS sequence"/>
</dbReference>
<dbReference type="Pfam" id="PF23345">
    <property type="entry name" value="NUP160_helical"/>
    <property type="match status" value="1"/>
</dbReference>
<name>A0AAV1QNE5_SCOSC</name>
<sequence length="156" mass="17466">DPELGRDVLQLVQCLRLVSDAVSGEMAYNMEKALEHVESPERAAELILETMLSDDNDNVIEDIQNKLQDVRNPTAAMMILLREMDLETDAEVGGDGHMMPGQTLNMRISLSQLYGSSAAVSLVCQAVCHMAMTRVHFCRDLLILQKLYLRFGDNVR</sequence>
<protein>
    <submittedName>
        <fullName evidence="2">Nuclear pore complex protein Nup160</fullName>
    </submittedName>
</protein>
<dbReference type="GO" id="GO:0017056">
    <property type="term" value="F:structural constituent of nuclear pore"/>
    <property type="evidence" value="ECO:0007669"/>
    <property type="project" value="TreeGrafter"/>
</dbReference>
<feature type="non-terminal residue" evidence="2">
    <location>
        <position position="1"/>
    </location>
</feature>
<feature type="domain" description="NUP160 helical" evidence="1">
    <location>
        <begin position="1"/>
        <end position="154"/>
    </location>
</feature>
<gene>
    <name evidence="2" type="ORF">FSCOSCO3_A024232</name>
</gene>
<evidence type="ECO:0000259" key="1">
    <source>
        <dbReference type="Pfam" id="PF23345"/>
    </source>
</evidence>